<organism evidence="12 13">
    <name type="scientific">Plakobranchus ocellatus</name>
    <dbReference type="NCBI Taxonomy" id="259542"/>
    <lineage>
        <taxon>Eukaryota</taxon>
        <taxon>Metazoa</taxon>
        <taxon>Spiralia</taxon>
        <taxon>Lophotrochozoa</taxon>
        <taxon>Mollusca</taxon>
        <taxon>Gastropoda</taxon>
        <taxon>Heterobranchia</taxon>
        <taxon>Euthyneura</taxon>
        <taxon>Panpulmonata</taxon>
        <taxon>Sacoglossa</taxon>
        <taxon>Placobranchoidea</taxon>
        <taxon>Plakobranchidae</taxon>
        <taxon>Plakobranchus</taxon>
    </lineage>
</organism>
<proteinExistence type="predicted"/>
<comment type="caution">
    <text evidence="12">The sequence shown here is derived from an EMBL/GenBank/DDBJ whole genome shotgun (WGS) entry which is preliminary data.</text>
</comment>
<comment type="catalytic activity">
    <reaction evidence="1">
        <text>Cleaves several transcription factors that are type-2 transmembrane proteins within membrane-spanning domains. Known substrates include sterol regulatory element-binding protein (SREBP) -1, SREBP-2 and forms of the transcriptional activator ATF6. SREBP-2 is cleaved at the site 477-DRSRILL-|-CVLTFLCLSFNPLTSLLQWGGA-505. The residues Asn-Pro, 11 residues distal to the site of cleavage in the membrane-spanning domain, are important for cleavage by S2P endopeptidase. Replacement of either of these residues does not prevent cleavage, but there is no cleavage if both of these residues are replaced.</text>
        <dbReference type="EC" id="3.4.24.85"/>
    </reaction>
</comment>
<evidence type="ECO:0000256" key="7">
    <source>
        <dbReference type="ARBA" id="ARBA00023136"/>
    </source>
</evidence>
<evidence type="ECO:0000256" key="5">
    <source>
        <dbReference type="ARBA" id="ARBA00022692"/>
    </source>
</evidence>
<dbReference type="GO" id="GO:0005737">
    <property type="term" value="C:cytoplasm"/>
    <property type="evidence" value="ECO:0007669"/>
    <property type="project" value="TreeGrafter"/>
</dbReference>
<dbReference type="CDD" id="cd06775">
    <property type="entry name" value="cpPDZ_MBTPS2-like"/>
    <property type="match status" value="1"/>
</dbReference>
<feature type="transmembrane region" description="Helical" evidence="10">
    <location>
        <begin position="6"/>
        <end position="25"/>
    </location>
</feature>
<dbReference type="GO" id="GO:1905897">
    <property type="term" value="P:regulation of response to endoplasmic reticulum stress"/>
    <property type="evidence" value="ECO:0007669"/>
    <property type="project" value="TreeGrafter"/>
</dbReference>
<evidence type="ECO:0000256" key="10">
    <source>
        <dbReference type="SAM" id="Phobius"/>
    </source>
</evidence>
<dbReference type="PANTHER" id="PTHR13325">
    <property type="entry name" value="PROTEASE M50 MEMBRANE-BOUND TRANSCRIPTION FACTOR SITE 2 PROTEASE"/>
    <property type="match status" value="1"/>
</dbReference>
<feature type="transmembrane region" description="Helical" evidence="10">
    <location>
        <begin position="465"/>
        <end position="489"/>
    </location>
</feature>
<dbReference type="InterPro" id="IPR008915">
    <property type="entry name" value="Peptidase_M50"/>
</dbReference>
<reference evidence="12 13" key="1">
    <citation type="journal article" date="2021" name="Elife">
        <title>Chloroplast acquisition without the gene transfer in kleptoplastic sea slugs, Plakobranchus ocellatus.</title>
        <authorList>
            <person name="Maeda T."/>
            <person name="Takahashi S."/>
            <person name="Yoshida T."/>
            <person name="Shimamura S."/>
            <person name="Takaki Y."/>
            <person name="Nagai Y."/>
            <person name="Toyoda A."/>
            <person name="Suzuki Y."/>
            <person name="Arimoto A."/>
            <person name="Ishii H."/>
            <person name="Satoh N."/>
            <person name="Nishiyama T."/>
            <person name="Hasebe M."/>
            <person name="Maruyama T."/>
            <person name="Minagawa J."/>
            <person name="Obokata J."/>
            <person name="Shigenobu S."/>
        </authorList>
    </citation>
    <scope>NUCLEOTIDE SEQUENCE [LARGE SCALE GENOMIC DNA]</scope>
</reference>
<evidence type="ECO:0000256" key="1">
    <source>
        <dbReference type="ARBA" id="ARBA00001350"/>
    </source>
</evidence>
<dbReference type="Proteomes" id="UP000735302">
    <property type="component" value="Unassembled WGS sequence"/>
</dbReference>
<evidence type="ECO:0000256" key="4">
    <source>
        <dbReference type="ARBA" id="ARBA00014400"/>
    </source>
</evidence>
<dbReference type="InterPro" id="IPR001193">
    <property type="entry name" value="MBTPS2"/>
</dbReference>
<name>A0AAV4AYI7_9GAST</name>
<evidence type="ECO:0000256" key="6">
    <source>
        <dbReference type="ARBA" id="ARBA00022989"/>
    </source>
</evidence>
<keyword evidence="5 10" id="KW-0812">Transmembrane</keyword>
<dbReference type="GO" id="GO:0016020">
    <property type="term" value="C:membrane"/>
    <property type="evidence" value="ECO:0007669"/>
    <property type="project" value="InterPro"/>
</dbReference>
<dbReference type="EMBL" id="BLXT01004413">
    <property type="protein sequence ID" value="GFO12352.1"/>
    <property type="molecule type" value="Genomic_DNA"/>
</dbReference>
<feature type="transmembrane region" description="Helical" evidence="10">
    <location>
        <begin position="76"/>
        <end position="100"/>
    </location>
</feature>
<protein>
    <recommendedName>
        <fullName evidence="4">Membrane-bound transcription factor site-2 protease</fullName>
        <ecNumber evidence="3">3.4.24.85</ecNumber>
    </recommendedName>
    <alternativeName>
        <fullName evidence="8">Endopeptidase S2P</fullName>
    </alternativeName>
</protein>
<keyword evidence="12" id="KW-0378">Hydrolase</keyword>
<gene>
    <name evidence="12" type="ORF">PoB_003885700</name>
</gene>
<keyword evidence="12" id="KW-0645">Protease</keyword>
<keyword evidence="7 10" id="KW-0472">Membrane</keyword>
<accession>A0AAV4AYI7</accession>
<evidence type="ECO:0000259" key="11">
    <source>
        <dbReference type="Pfam" id="PF02163"/>
    </source>
</evidence>
<evidence type="ECO:0000256" key="9">
    <source>
        <dbReference type="ARBA" id="ARBA00045828"/>
    </source>
</evidence>
<feature type="transmembrane region" description="Helical" evidence="10">
    <location>
        <begin position="156"/>
        <end position="175"/>
    </location>
</feature>
<comment type="function">
    <text evidence="9">Zinc metalloprotease that mediates intramembrane proteolysis of proteins such as ATF6, ATF6B, SREBF1/SREBP1 and SREBF2/SREBP2. Catalyzes the second step in the proteolytic activation of the sterol regulatory element-binding proteins (SREBPs) SREBF1/SREBP1 and SREBF2/SREBP2: cleaves SREBPs within the first transmembrane segment, thereby releasing the N-terminal segment with a portion of the transmembrane segment attached. Mature N-terminal SREBP fragments shuttle to the nucleus and activate gene transcription. Also mediates the second step in the proteolytic activation of the cyclic AMP-dependent transcription factor ATF-6 (ATF6 and ATF6B). Involved in intramembrane proteolysis during bone formation. In astrocytes and osteoblasts, upon DNA damage and ER stress, mediates the second step of the regulated intramembrane proteolytic activation of the transcription factor CREB3L1, leading to the inhibition of cell-cycle progression.</text>
</comment>
<evidence type="ECO:0000256" key="3">
    <source>
        <dbReference type="ARBA" id="ARBA00012347"/>
    </source>
</evidence>
<dbReference type="EC" id="3.4.24.85" evidence="3"/>
<comment type="subcellular location">
    <subcellularLocation>
        <location evidence="2">Endomembrane system</location>
        <topology evidence="2">Multi-pass membrane protein</topology>
    </subcellularLocation>
</comment>
<keyword evidence="13" id="KW-1185">Reference proteome</keyword>
<dbReference type="Pfam" id="PF02163">
    <property type="entry name" value="Peptidase_M50"/>
    <property type="match status" value="1"/>
</dbReference>
<sequence>MMLQTTWVALVLGFWSSLYLIDAFLKSKKWIARRYLSFVDKTGLSVSVCQLRWYTPLLNRFFLRLGQWRPRFLRTWFTLGVFFSLIAMLVSIFILSLLVVNTFRQSPVEQQVLTPVMPGVNLPTSQISYYMLTLLVCGILHEVGHALAAVREQVRVNGFGLFLLLLYPGAFVDLSTEHLQAVSPLRQLRIYCAGVWHNLVMAVVAGLVLMALPGLLLPFYTLGGSVVVTEVVPNSAVSGPRGLRIGEAITRISDCHVKNIADWSACLSESMREKWTGHCLPLDLIKEMDVSPHNLLGSKLRPHPKPWQVIDCCNRTSSTHLCFMYHTKKSAETKYACLPARPATDRPVCRLQSDCYVPKVEAACVYPAVDNQTRLLRIFHGQKPPLLFLGHPLDLHYSVSLSNYVPKLPFIPVNLPFVIETFCKYPFSNEETNRFVIIALAINVNRILHKKGLGDTKARKRVLRYIVSLSGALVILNVVPCYALDGQFICHALVELLLRSSVPDPEVRSLIYGLLILLGTLLLMLNVGLAMWTLFL</sequence>
<evidence type="ECO:0000313" key="12">
    <source>
        <dbReference type="EMBL" id="GFO12352.1"/>
    </source>
</evidence>
<feature type="domain" description="Peptidase M50" evidence="11">
    <location>
        <begin position="130"/>
        <end position="511"/>
    </location>
</feature>
<feature type="transmembrane region" description="Helical" evidence="10">
    <location>
        <begin position="127"/>
        <end position="149"/>
    </location>
</feature>
<keyword evidence="6 10" id="KW-1133">Transmembrane helix</keyword>
<evidence type="ECO:0000313" key="13">
    <source>
        <dbReference type="Proteomes" id="UP000735302"/>
    </source>
</evidence>
<evidence type="ECO:0000256" key="2">
    <source>
        <dbReference type="ARBA" id="ARBA00004127"/>
    </source>
</evidence>
<dbReference type="GO" id="GO:0012505">
    <property type="term" value="C:endomembrane system"/>
    <property type="evidence" value="ECO:0007669"/>
    <property type="project" value="UniProtKB-SubCell"/>
</dbReference>
<evidence type="ECO:0000256" key="8">
    <source>
        <dbReference type="ARBA" id="ARBA00032658"/>
    </source>
</evidence>
<feature type="transmembrane region" description="Helical" evidence="10">
    <location>
        <begin position="195"/>
        <end position="217"/>
    </location>
</feature>
<dbReference type="GO" id="GO:0031293">
    <property type="term" value="P:membrane protein intracellular domain proteolysis"/>
    <property type="evidence" value="ECO:0007669"/>
    <property type="project" value="TreeGrafter"/>
</dbReference>
<dbReference type="GO" id="GO:0004222">
    <property type="term" value="F:metalloendopeptidase activity"/>
    <property type="evidence" value="ECO:0007669"/>
    <property type="project" value="InterPro"/>
</dbReference>
<dbReference type="AlphaFoldDB" id="A0AAV4AYI7"/>
<feature type="transmembrane region" description="Helical" evidence="10">
    <location>
        <begin position="509"/>
        <end position="535"/>
    </location>
</feature>
<dbReference type="PANTHER" id="PTHR13325:SF3">
    <property type="entry name" value="MEMBRANE-BOUND TRANSCRIPTION FACTOR SITE-2 PROTEASE"/>
    <property type="match status" value="1"/>
</dbReference>
<dbReference type="PRINTS" id="PR01000">
    <property type="entry name" value="SREBPS2PTASE"/>
</dbReference>